<dbReference type="PROSITE" id="PS00794">
    <property type="entry name" value="HPPK"/>
    <property type="match status" value="1"/>
</dbReference>
<keyword evidence="15" id="KW-1185">Reference proteome</keyword>
<reference evidence="14 15" key="1">
    <citation type="submission" date="2024-09" db="EMBL/GenBank/DDBJ databases">
        <authorList>
            <person name="Sun Q."/>
            <person name="Mori K."/>
        </authorList>
    </citation>
    <scope>NUCLEOTIDE SEQUENCE [LARGE SCALE GENOMIC DNA]</scope>
    <source>
        <strain evidence="14 15">KCTC 42086</strain>
    </source>
</reference>
<evidence type="ECO:0000256" key="8">
    <source>
        <dbReference type="ARBA" id="ARBA00022840"/>
    </source>
</evidence>
<evidence type="ECO:0000256" key="1">
    <source>
        <dbReference type="ARBA" id="ARBA00005051"/>
    </source>
</evidence>
<evidence type="ECO:0000256" key="6">
    <source>
        <dbReference type="ARBA" id="ARBA00022741"/>
    </source>
</evidence>
<sequence>MPQSPAEQTQAGPANPPRMLRENLALLALGANLSCWAGPPEAAVRVALGRLGAEGLGLRAVSRFWRTPAHPAGSGPDYVNAAAVVAAGAMAPEAVLAALHRVEADLGRVRDGTRWGARVIDLDLLAMGAEVRPDAATQDRWRALPAAAQAQVAPDRLILPHPRLQDRGFVLAPLAEIAPGWVHPRLGQGVAAMLAALGPEGLAGMAPEGGRAQV</sequence>
<evidence type="ECO:0000256" key="7">
    <source>
        <dbReference type="ARBA" id="ARBA00022777"/>
    </source>
</evidence>
<keyword evidence="7" id="KW-0418">Kinase</keyword>
<evidence type="ECO:0000256" key="5">
    <source>
        <dbReference type="ARBA" id="ARBA00022679"/>
    </source>
</evidence>
<dbReference type="Pfam" id="PF01288">
    <property type="entry name" value="HPPK"/>
    <property type="match status" value="1"/>
</dbReference>
<feature type="domain" description="7,8-dihydro-6-hydroxymethylpterin-pyrophosphokinase" evidence="13">
    <location>
        <begin position="114"/>
        <end position="125"/>
    </location>
</feature>
<evidence type="ECO:0000256" key="10">
    <source>
        <dbReference type="ARBA" id="ARBA00029409"/>
    </source>
</evidence>
<evidence type="ECO:0000256" key="2">
    <source>
        <dbReference type="ARBA" id="ARBA00005810"/>
    </source>
</evidence>
<evidence type="ECO:0000313" key="15">
    <source>
        <dbReference type="Proteomes" id="UP001589920"/>
    </source>
</evidence>
<dbReference type="EMBL" id="JBHMQU010000074">
    <property type="protein sequence ID" value="MFC0813170.1"/>
    <property type="molecule type" value="Genomic_DNA"/>
</dbReference>
<evidence type="ECO:0000256" key="9">
    <source>
        <dbReference type="ARBA" id="ARBA00022909"/>
    </source>
</evidence>
<dbReference type="CDD" id="cd00483">
    <property type="entry name" value="HPPK"/>
    <property type="match status" value="1"/>
</dbReference>
<organism evidence="14 15">
    <name type="scientific">Paracoccus panacisoli</name>
    <dbReference type="NCBI Taxonomy" id="1510163"/>
    <lineage>
        <taxon>Bacteria</taxon>
        <taxon>Pseudomonadati</taxon>
        <taxon>Pseudomonadota</taxon>
        <taxon>Alphaproteobacteria</taxon>
        <taxon>Rhodobacterales</taxon>
        <taxon>Paracoccaceae</taxon>
        <taxon>Paracoccus</taxon>
    </lineage>
</organism>
<dbReference type="EC" id="2.7.6.3" evidence="3"/>
<dbReference type="NCBIfam" id="TIGR01498">
    <property type="entry name" value="folK"/>
    <property type="match status" value="1"/>
</dbReference>
<gene>
    <name evidence="14" type="primary">folK</name>
    <name evidence="14" type="ORF">ACFHYO_13750</name>
</gene>
<comment type="similarity">
    <text evidence="2">Belongs to the HPPK family.</text>
</comment>
<dbReference type="SUPFAM" id="SSF55083">
    <property type="entry name" value="6-hydroxymethyl-7,8-dihydropterin pyrophosphokinase, HPPK"/>
    <property type="match status" value="1"/>
</dbReference>
<dbReference type="RefSeq" id="WP_394321120.1">
    <property type="nucleotide sequence ID" value="NZ_JBHMQU010000074.1"/>
</dbReference>
<dbReference type="InterPro" id="IPR035907">
    <property type="entry name" value="Hppk_sf"/>
</dbReference>
<accession>A0ABV6T7E3</accession>
<dbReference type="PANTHER" id="PTHR43071">
    <property type="entry name" value="2-AMINO-4-HYDROXY-6-HYDROXYMETHYLDIHYDROPTERIDINE PYROPHOSPHOKINASE"/>
    <property type="match status" value="1"/>
</dbReference>
<proteinExistence type="inferred from homology"/>
<protein>
    <recommendedName>
        <fullName evidence="4">2-amino-4-hydroxy-6-hydroxymethyldihydropteridine pyrophosphokinase</fullName>
        <ecNumber evidence="3">2.7.6.3</ecNumber>
    </recommendedName>
    <alternativeName>
        <fullName evidence="11">6-hydroxymethyl-7,8-dihydropterin pyrophosphokinase</fullName>
    </alternativeName>
    <alternativeName>
        <fullName evidence="12">7,8-dihydro-6-hydroxymethylpterin-pyrophosphokinase</fullName>
    </alternativeName>
</protein>
<dbReference type="InterPro" id="IPR000550">
    <property type="entry name" value="Hppk"/>
</dbReference>
<comment type="caution">
    <text evidence="14">The sequence shown here is derived from an EMBL/GenBank/DDBJ whole genome shotgun (WGS) entry which is preliminary data.</text>
</comment>
<evidence type="ECO:0000256" key="12">
    <source>
        <dbReference type="ARBA" id="ARBA00033413"/>
    </source>
</evidence>
<dbReference type="GO" id="GO:0003848">
    <property type="term" value="F:2-amino-4-hydroxy-6-hydroxymethyldihydropteridine diphosphokinase activity"/>
    <property type="evidence" value="ECO:0007669"/>
    <property type="project" value="UniProtKB-EC"/>
</dbReference>
<comment type="function">
    <text evidence="10">Catalyzes the transfer of pyrophosphate from adenosine triphosphate (ATP) to 6-hydroxymethyl-7,8-dihydropterin, an enzymatic step in folate biosynthesis pathway.</text>
</comment>
<keyword evidence="6" id="KW-0547">Nucleotide-binding</keyword>
<comment type="pathway">
    <text evidence="1">Cofactor biosynthesis; tetrahydrofolate biosynthesis; 2-amino-4-hydroxy-6-hydroxymethyl-7,8-dihydropteridine diphosphate from 7,8-dihydroneopterin triphosphate: step 4/4.</text>
</comment>
<dbReference type="PANTHER" id="PTHR43071:SF1">
    <property type="entry name" value="2-AMINO-4-HYDROXY-6-HYDROXYMETHYLDIHYDROPTERIDINE PYROPHOSPHOKINASE"/>
    <property type="match status" value="1"/>
</dbReference>
<keyword evidence="8" id="KW-0067">ATP-binding</keyword>
<keyword evidence="5 14" id="KW-0808">Transferase</keyword>
<name>A0ABV6T7E3_9RHOB</name>
<evidence type="ECO:0000256" key="11">
    <source>
        <dbReference type="ARBA" id="ARBA00029766"/>
    </source>
</evidence>
<dbReference type="Gene3D" id="3.30.70.560">
    <property type="entry name" value="7,8-Dihydro-6-hydroxymethylpterin-pyrophosphokinase HPPK"/>
    <property type="match status" value="1"/>
</dbReference>
<evidence type="ECO:0000256" key="4">
    <source>
        <dbReference type="ARBA" id="ARBA00016218"/>
    </source>
</evidence>
<evidence type="ECO:0000256" key="3">
    <source>
        <dbReference type="ARBA" id="ARBA00013253"/>
    </source>
</evidence>
<dbReference type="Proteomes" id="UP001589920">
    <property type="component" value="Unassembled WGS sequence"/>
</dbReference>
<evidence type="ECO:0000313" key="14">
    <source>
        <dbReference type="EMBL" id="MFC0813170.1"/>
    </source>
</evidence>
<keyword evidence="9" id="KW-0289">Folate biosynthesis</keyword>
<evidence type="ECO:0000259" key="13">
    <source>
        <dbReference type="PROSITE" id="PS00794"/>
    </source>
</evidence>